<organism evidence="1 2">
    <name type="scientific">Harrison Dam virus</name>
    <dbReference type="NCBI Taxonomy" id="1569259"/>
    <lineage>
        <taxon>Viruses</taxon>
        <taxon>Riboviria</taxon>
        <taxon>Orthornavirae</taxon>
        <taxon>Negarnaviricota</taxon>
        <taxon>Haploviricotina</taxon>
        <taxon>Monjiviricetes</taxon>
        <taxon>Mononegavirales</taxon>
        <taxon>Rhabdoviridae</taxon>
        <taxon>Alpharhabdovirinae</taxon>
        <taxon>Sunrhavirus</taxon>
        <taxon>Sunrhavirus harrison</taxon>
    </lineage>
</organism>
<evidence type="ECO:0000313" key="1">
    <source>
        <dbReference type="EMBL" id="AIW61116.1"/>
    </source>
</evidence>
<name>A0A0A0V7W2_9RHAB</name>
<proteinExistence type="predicted"/>
<gene>
    <name evidence="1" type="primary">G</name>
    <name evidence="1" type="synonym">U3</name>
</gene>
<dbReference type="EMBL" id="KJ432573">
    <property type="protein sequence ID" value="AIW61116.1"/>
    <property type="molecule type" value="Viral_cRNA"/>
</dbReference>
<evidence type="ECO:0000313" key="2">
    <source>
        <dbReference type="Proteomes" id="UP000502550"/>
    </source>
</evidence>
<keyword evidence="2" id="KW-1185">Reference proteome</keyword>
<reference evidence="1 2" key="1">
    <citation type="journal article" date="2014" name="Virol Rep">
        <title>Genomic characterisation of Almpiwar virus, Harrison Dam virus and Walkabout Creek virus; three novel rhabdoviruses from northern Australia.</title>
        <authorList>
            <person name="McAllister J."/>
            <person name="Gauci P.J."/>
            <person name="Mitchell I.R."/>
            <person name="Boyle D.B."/>
            <person name="Bulach D.M."/>
            <person name="Weir R.P."/>
            <person name="Melville L.F."/>
            <person name="Davis S.S."/>
            <person name="Gubala A.J."/>
        </authorList>
    </citation>
    <scope>NUCLEOTIDE SEQUENCE [LARGE SCALE GENOMIC DNA]</scope>
    <source>
        <strain evidence="1">CS75</strain>
    </source>
</reference>
<sequence length="19" mass="2382">MIYQLTETMYPNLFRIGKY</sequence>
<protein>
    <submittedName>
        <fullName evidence="1">Uncharacterized protein</fullName>
    </submittedName>
</protein>
<accession>A0A0A0V7W2</accession>
<dbReference type="Proteomes" id="UP000502550">
    <property type="component" value="Segment"/>
</dbReference>